<proteinExistence type="inferred from homology"/>
<evidence type="ECO:0000256" key="6">
    <source>
        <dbReference type="ARBA" id="ARBA00022692"/>
    </source>
</evidence>
<dbReference type="InterPro" id="IPR004316">
    <property type="entry name" value="SWEET_rpt"/>
</dbReference>
<dbReference type="OrthoDB" id="409725at2759"/>
<feature type="transmembrane region" description="Helical" evidence="10">
    <location>
        <begin position="263"/>
        <end position="284"/>
    </location>
</feature>
<name>A0A0W8CMK1_PHYNI</name>
<keyword evidence="5 11" id="KW-0762">Sugar transport</keyword>
<dbReference type="EMBL" id="LNFO01002560">
    <property type="protein sequence ID" value="KUF85313.1"/>
    <property type="molecule type" value="Genomic_DNA"/>
</dbReference>
<dbReference type="PANTHER" id="PTHR10791">
    <property type="entry name" value="RAG1-ACTIVATING PROTEIN 1"/>
    <property type="match status" value="1"/>
</dbReference>
<feature type="transmembrane region" description="Helical" evidence="10">
    <location>
        <begin position="236"/>
        <end position="257"/>
    </location>
</feature>
<dbReference type="InterPro" id="IPR047664">
    <property type="entry name" value="SWEET"/>
</dbReference>
<dbReference type="GO" id="GO:0051119">
    <property type="term" value="F:sugar transmembrane transporter activity"/>
    <property type="evidence" value="ECO:0007669"/>
    <property type="project" value="InterPro"/>
</dbReference>
<organism evidence="11 12">
    <name type="scientific">Phytophthora nicotianae</name>
    <name type="common">Potato buckeye rot agent</name>
    <name type="synonym">Phytophthora parasitica</name>
    <dbReference type="NCBI Taxonomy" id="4792"/>
    <lineage>
        <taxon>Eukaryota</taxon>
        <taxon>Sar</taxon>
        <taxon>Stramenopiles</taxon>
        <taxon>Oomycota</taxon>
        <taxon>Peronosporomycetes</taxon>
        <taxon>Peronosporales</taxon>
        <taxon>Peronosporaceae</taxon>
        <taxon>Phytophthora</taxon>
    </lineage>
</organism>
<dbReference type="PANTHER" id="PTHR10791:SF30">
    <property type="entry name" value="SUGAR TRANSPORTER SWEET1"/>
    <property type="match status" value="1"/>
</dbReference>
<keyword evidence="3" id="KW-0813">Transport</keyword>
<dbReference type="Pfam" id="PF03083">
    <property type="entry name" value="MtN3_slv"/>
    <property type="match status" value="2"/>
</dbReference>
<dbReference type="FunFam" id="1.20.1280.290:FF:000007">
    <property type="entry name" value="Bidirectional sugar transporter SWEET7"/>
    <property type="match status" value="2"/>
</dbReference>
<evidence type="ECO:0000313" key="12">
    <source>
        <dbReference type="Proteomes" id="UP000052943"/>
    </source>
</evidence>
<evidence type="ECO:0000256" key="2">
    <source>
        <dbReference type="ARBA" id="ARBA00007809"/>
    </source>
</evidence>
<accession>A0A0W8CMK1</accession>
<comment type="subcellular location">
    <subcellularLocation>
        <location evidence="1">Cell membrane</location>
        <topology evidence="1">Multi-pass membrane protein</topology>
    </subcellularLocation>
</comment>
<dbReference type="Gene3D" id="1.20.1280.290">
    <property type="match status" value="2"/>
</dbReference>
<gene>
    <name evidence="11" type="ORF">AM587_10002553</name>
</gene>
<feature type="transmembrane region" description="Helical" evidence="10">
    <location>
        <begin position="200"/>
        <end position="224"/>
    </location>
</feature>
<evidence type="ECO:0000256" key="10">
    <source>
        <dbReference type="SAM" id="Phobius"/>
    </source>
</evidence>
<evidence type="ECO:0000256" key="8">
    <source>
        <dbReference type="ARBA" id="ARBA00022989"/>
    </source>
</evidence>
<feature type="transmembrane region" description="Helical" evidence="10">
    <location>
        <begin position="136"/>
        <end position="159"/>
    </location>
</feature>
<comment type="similarity">
    <text evidence="2">Belongs to the SWEET sugar transporter family.</text>
</comment>
<comment type="caution">
    <text evidence="11">The sequence shown here is derived from an EMBL/GenBank/DDBJ whole genome shotgun (WGS) entry which is preliminary data.</text>
</comment>
<dbReference type="AlphaFoldDB" id="A0A0W8CMK1"/>
<evidence type="ECO:0000256" key="4">
    <source>
        <dbReference type="ARBA" id="ARBA00022475"/>
    </source>
</evidence>
<keyword evidence="4" id="KW-1003">Cell membrane</keyword>
<dbReference type="Proteomes" id="UP000052943">
    <property type="component" value="Unassembled WGS sequence"/>
</dbReference>
<keyword evidence="6 10" id="KW-0812">Transmembrane</keyword>
<protein>
    <submittedName>
        <fullName evidence="11">Bidirectional sugar transporter SWEET7</fullName>
    </submittedName>
</protein>
<reference evidence="11 12" key="1">
    <citation type="submission" date="2015-11" db="EMBL/GenBank/DDBJ databases">
        <title>Genomes and virulence difference between two physiological races of Phytophthora nicotianae.</title>
        <authorList>
            <person name="Liu H."/>
            <person name="Ma X."/>
            <person name="Yu H."/>
            <person name="Fang D."/>
            <person name="Li Y."/>
            <person name="Wang X."/>
            <person name="Wang W."/>
            <person name="Dong Y."/>
            <person name="Xiao B."/>
        </authorList>
    </citation>
    <scope>NUCLEOTIDE SEQUENCE [LARGE SCALE GENOMIC DNA]</scope>
    <source>
        <strain evidence="12">race 0</strain>
    </source>
</reference>
<keyword evidence="8 10" id="KW-1133">Transmembrane helix</keyword>
<evidence type="ECO:0000256" key="5">
    <source>
        <dbReference type="ARBA" id="ARBA00022597"/>
    </source>
</evidence>
<dbReference type="GO" id="GO:0005886">
    <property type="term" value="C:plasma membrane"/>
    <property type="evidence" value="ECO:0007669"/>
    <property type="project" value="UniProtKB-SubCell"/>
</dbReference>
<evidence type="ECO:0000256" key="9">
    <source>
        <dbReference type="ARBA" id="ARBA00023136"/>
    </source>
</evidence>
<evidence type="ECO:0000256" key="7">
    <source>
        <dbReference type="ARBA" id="ARBA00022737"/>
    </source>
</evidence>
<evidence type="ECO:0000256" key="3">
    <source>
        <dbReference type="ARBA" id="ARBA00022448"/>
    </source>
</evidence>
<feature type="transmembrane region" description="Helical" evidence="10">
    <location>
        <begin position="171"/>
        <end position="194"/>
    </location>
</feature>
<evidence type="ECO:0000256" key="1">
    <source>
        <dbReference type="ARBA" id="ARBA00004651"/>
    </source>
</evidence>
<evidence type="ECO:0000313" key="11">
    <source>
        <dbReference type="EMBL" id="KUF85313.1"/>
    </source>
</evidence>
<sequence>MASVRPSLRHRSSWTWLHVHRCPRIDCTCSACLVTTVWMFFGEPQITRGVLREEPCYGARVLAPSCRPSSRSMGASFEDVMRVVTTVSALYMCASPSSSVIRIHRHRNVGSASILPFATLWVCNHIWMLYGYVTGNLFPVFTTYAIGDALSVVFLAVYMRWTTERKAALKTFFIALLCNAAVTMYVVLGMSGAFQQSHHTMTLTVGITAVASSLALYASPLAAIKVVLQTRSSASLPFAMILAGAINNLLWVVYGFLVFDLFLIVPSSVNASLGLVQVALCGVFHPSRLVSEGAIVPVASCQSPKDELPQFNYTVMEPTTPLPIAIIKESLDICSITIEEPCSLEEKR</sequence>
<keyword evidence="7" id="KW-0677">Repeat</keyword>
<feature type="transmembrane region" description="Helical" evidence="10">
    <location>
        <begin position="109"/>
        <end position="130"/>
    </location>
</feature>
<keyword evidence="9 10" id="KW-0472">Membrane</keyword>